<dbReference type="InterPro" id="IPR002156">
    <property type="entry name" value="RNaseH_domain"/>
</dbReference>
<dbReference type="PANTHER" id="PTHR47074">
    <property type="entry name" value="BNAC02G40300D PROTEIN"/>
    <property type="match status" value="1"/>
</dbReference>
<dbReference type="InterPro" id="IPR044730">
    <property type="entry name" value="RNase_H-like_dom_plant"/>
</dbReference>
<dbReference type="GO" id="GO:0004523">
    <property type="term" value="F:RNA-DNA hybrid ribonuclease activity"/>
    <property type="evidence" value="ECO:0007669"/>
    <property type="project" value="InterPro"/>
</dbReference>
<dbReference type="GeneID" id="111301987"/>
<organism evidence="2 3">
    <name type="scientific">Durio zibethinus</name>
    <name type="common">Durian</name>
    <dbReference type="NCBI Taxonomy" id="66656"/>
    <lineage>
        <taxon>Eukaryota</taxon>
        <taxon>Viridiplantae</taxon>
        <taxon>Streptophyta</taxon>
        <taxon>Embryophyta</taxon>
        <taxon>Tracheophyta</taxon>
        <taxon>Spermatophyta</taxon>
        <taxon>Magnoliopsida</taxon>
        <taxon>eudicotyledons</taxon>
        <taxon>Gunneridae</taxon>
        <taxon>Pentapetalae</taxon>
        <taxon>rosids</taxon>
        <taxon>malvids</taxon>
        <taxon>Malvales</taxon>
        <taxon>Malvaceae</taxon>
        <taxon>Helicteroideae</taxon>
        <taxon>Durio</taxon>
    </lineage>
</organism>
<dbReference type="Gene3D" id="3.30.420.10">
    <property type="entry name" value="Ribonuclease H-like superfamily/Ribonuclease H"/>
    <property type="match status" value="1"/>
</dbReference>
<dbReference type="InterPro" id="IPR036397">
    <property type="entry name" value="RNaseH_sf"/>
</dbReference>
<dbReference type="GO" id="GO:0003676">
    <property type="term" value="F:nucleic acid binding"/>
    <property type="evidence" value="ECO:0007669"/>
    <property type="project" value="InterPro"/>
</dbReference>
<dbReference type="InterPro" id="IPR052929">
    <property type="entry name" value="RNase_H-like_EbsB-rel"/>
</dbReference>
<dbReference type="OrthoDB" id="1906820at2759"/>
<gene>
    <name evidence="3" type="primary">LOC111301987</name>
</gene>
<proteinExistence type="predicted"/>
<evidence type="ECO:0000313" key="3">
    <source>
        <dbReference type="RefSeq" id="XP_022753674.1"/>
    </source>
</evidence>
<feature type="domain" description="RNase H type-1" evidence="1">
    <location>
        <begin position="53"/>
        <end position="166"/>
    </location>
</feature>
<sequence>MVRWVVWHGRNMVAKAEENRSSETLARLATTYLQEFKQAQALEMEQMATTYIVANSSGGLGVIARDHTGKVLGAAITRVYNVHEASMVEAWAAAKAVDMAISMRPTNPILEGDALNVINSIQSEREDLSAMGHIVADIKEKGKTFCSFNVGHVRRKANKAAHRLANIGLQHHSDEMWIGECPTSTVEIVVTESIE</sequence>
<evidence type="ECO:0000313" key="2">
    <source>
        <dbReference type="Proteomes" id="UP000515121"/>
    </source>
</evidence>
<name>A0A6P5ZLI0_DURZI</name>
<protein>
    <submittedName>
        <fullName evidence="3">Uncharacterized protein LOC111301987</fullName>
    </submittedName>
</protein>
<dbReference type="RefSeq" id="XP_022753674.1">
    <property type="nucleotide sequence ID" value="XM_022897939.1"/>
</dbReference>
<evidence type="ECO:0000259" key="1">
    <source>
        <dbReference type="Pfam" id="PF13456"/>
    </source>
</evidence>
<reference evidence="3" key="1">
    <citation type="submission" date="2025-08" db="UniProtKB">
        <authorList>
            <consortium name="RefSeq"/>
        </authorList>
    </citation>
    <scope>IDENTIFICATION</scope>
    <source>
        <tissue evidence="3">Fruit stalk</tissue>
    </source>
</reference>
<dbReference type="KEGG" id="dzi:111301987"/>
<dbReference type="PANTHER" id="PTHR47074:SF48">
    <property type="entry name" value="POLYNUCLEOTIDYL TRANSFERASE, RIBONUCLEASE H-LIKE SUPERFAMILY PROTEIN"/>
    <property type="match status" value="1"/>
</dbReference>
<dbReference type="CDD" id="cd06222">
    <property type="entry name" value="RNase_H_like"/>
    <property type="match status" value="1"/>
</dbReference>
<dbReference type="InterPro" id="IPR012337">
    <property type="entry name" value="RNaseH-like_sf"/>
</dbReference>
<dbReference type="AlphaFoldDB" id="A0A6P5ZLI0"/>
<accession>A0A6P5ZLI0</accession>
<dbReference type="SUPFAM" id="SSF53098">
    <property type="entry name" value="Ribonuclease H-like"/>
    <property type="match status" value="1"/>
</dbReference>
<keyword evidence="2" id="KW-1185">Reference proteome</keyword>
<dbReference type="Pfam" id="PF13456">
    <property type="entry name" value="RVT_3"/>
    <property type="match status" value="1"/>
</dbReference>
<dbReference type="Proteomes" id="UP000515121">
    <property type="component" value="Unplaced"/>
</dbReference>